<evidence type="ECO:0000313" key="2">
    <source>
        <dbReference type="EMBL" id="MBC6678621.1"/>
    </source>
</evidence>
<evidence type="ECO:0000313" key="3">
    <source>
        <dbReference type="Proteomes" id="UP000602647"/>
    </source>
</evidence>
<keyword evidence="3" id="KW-1185">Reference proteome</keyword>
<comment type="caution">
    <text evidence="2">The sequence shown here is derived from an EMBL/GenBank/DDBJ whole genome shotgun (WGS) entry which is preliminary data.</text>
</comment>
<dbReference type="Proteomes" id="UP000602647">
    <property type="component" value="Unassembled WGS sequence"/>
</dbReference>
<dbReference type="EMBL" id="JACRYT010000001">
    <property type="protein sequence ID" value="MBC6678621.1"/>
    <property type="molecule type" value="Genomic_DNA"/>
</dbReference>
<sequence length="69" mass="7709">MILFICCTASFLISLKLFWDLGVFCDEFGTSPDEVCGGEFGLFMVWLRMGLLFLATIGSALALLHNREQ</sequence>
<keyword evidence="1" id="KW-0472">Membrane</keyword>
<gene>
    <name evidence="2" type="ORF">H9L42_02110</name>
</gene>
<keyword evidence="1" id="KW-1133">Transmembrane helix</keyword>
<keyword evidence="1" id="KW-0812">Transmembrane</keyword>
<feature type="transmembrane region" description="Helical" evidence="1">
    <location>
        <begin position="41"/>
        <end position="64"/>
    </location>
</feature>
<organism evidence="2 3">
    <name type="scientific">Zhenpiania hominis</name>
    <dbReference type="NCBI Taxonomy" id="2763644"/>
    <lineage>
        <taxon>Bacteria</taxon>
        <taxon>Bacillati</taxon>
        <taxon>Bacillota</taxon>
        <taxon>Clostridia</taxon>
        <taxon>Peptostreptococcales</taxon>
        <taxon>Anaerovoracaceae</taxon>
        <taxon>Zhenpiania</taxon>
    </lineage>
</organism>
<accession>A0A923NIH9</accession>
<protein>
    <submittedName>
        <fullName evidence="2">Uncharacterized protein</fullName>
    </submittedName>
</protein>
<reference evidence="2" key="1">
    <citation type="submission" date="2020-08" db="EMBL/GenBank/DDBJ databases">
        <title>Genome public.</title>
        <authorList>
            <person name="Liu C."/>
            <person name="Sun Q."/>
        </authorList>
    </citation>
    <scope>NUCLEOTIDE SEQUENCE</scope>
    <source>
        <strain evidence="2">BX12</strain>
    </source>
</reference>
<proteinExistence type="predicted"/>
<name>A0A923NIH9_9FIRM</name>
<evidence type="ECO:0000256" key="1">
    <source>
        <dbReference type="SAM" id="Phobius"/>
    </source>
</evidence>
<dbReference type="AlphaFoldDB" id="A0A923NIH9"/>